<organism evidence="2 3">
    <name type="scientific">Flagellimonas maritima</name>
    <dbReference type="NCBI Taxonomy" id="1383885"/>
    <lineage>
        <taxon>Bacteria</taxon>
        <taxon>Pseudomonadati</taxon>
        <taxon>Bacteroidota</taxon>
        <taxon>Flavobacteriia</taxon>
        <taxon>Flavobacteriales</taxon>
        <taxon>Flavobacteriaceae</taxon>
        <taxon>Flagellimonas</taxon>
    </lineage>
</organism>
<dbReference type="InterPro" id="IPR003593">
    <property type="entry name" value="AAA+_ATPase"/>
</dbReference>
<evidence type="ECO:0000313" key="3">
    <source>
        <dbReference type="Proteomes" id="UP000248536"/>
    </source>
</evidence>
<proteinExistence type="predicted"/>
<reference evidence="2 3" key="1">
    <citation type="submission" date="2018-06" db="EMBL/GenBank/DDBJ databases">
        <title>Spongiibacterium sp. HME9304 Genome sequencing and assembly.</title>
        <authorList>
            <person name="Kang H."/>
            <person name="Kim H."/>
            <person name="Joh K."/>
        </authorList>
    </citation>
    <scope>NUCLEOTIDE SEQUENCE [LARGE SCALE GENOMIC DNA]</scope>
    <source>
        <strain evidence="2 3">HME9304</strain>
    </source>
</reference>
<protein>
    <recommendedName>
        <fullName evidence="1">AAA+ ATPase domain-containing protein</fullName>
    </recommendedName>
</protein>
<dbReference type="GO" id="GO:0016887">
    <property type="term" value="F:ATP hydrolysis activity"/>
    <property type="evidence" value="ECO:0007669"/>
    <property type="project" value="InterPro"/>
</dbReference>
<dbReference type="Gene3D" id="3.40.50.300">
    <property type="entry name" value="P-loop containing nucleotide triphosphate hydrolases"/>
    <property type="match status" value="1"/>
</dbReference>
<dbReference type="EMBL" id="CP030104">
    <property type="protein sequence ID" value="AWX43619.1"/>
    <property type="molecule type" value="Genomic_DNA"/>
</dbReference>
<dbReference type="PANTHER" id="PTHR32182:SF25">
    <property type="entry name" value="SLR1056 PROTEIN"/>
    <property type="match status" value="1"/>
</dbReference>
<accession>A0A2Z4LPE6</accession>
<dbReference type="SUPFAM" id="SSF52540">
    <property type="entry name" value="P-loop containing nucleoside triphosphate hydrolases"/>
    <property type="match status" value="1"/>
</dbReference>
<sequence>MKLKRLKINVPYKSLQAGFEITFRPNLQSNTIDPLCFVGPNGSGKSNLLEAIADIFYYLECHLFEYTTVSNFQVPIESFEIEYYKPFMAAGGIMQVFNDNPIISGQHYHIKIIKNQRQQPNYFLINDLEEIEITGESRSYALPKRIWGYSSGENESLSLPFRRMDLFYLEQAAINIKKNVGEIIGDNRLHFVDYDTTSALVLSNFLIYGNPNETDQDKINKLKIFKDKFGIESIESFRITIRFQYRNKFKMPIDKAVQNFIKTLKDHFDVSTERRTDEISINIDLRSVENFEVFGRMAADAGGLYKYFEKLMLRNSYTIPWERRQKVLYNKNVYSAQNDIGHVPNDEQLFILDNIMLKMDGVESPIPYESISDGEHQALTIFSLVNLIDEIDVLCLFDEPETHLNPKWKYEYISNINDIQKQKDSHILMTTHDPIFISGLNKEQVILFQKRVNLPEEVPRWSFAEEDLKGKGVDAILKTDLFGFQNTVDQGTSKLIYERRELLLKIDNLNDEEKNRLKELTNILRNIDYADPFVDPFFKEFYRRLNNKELYIKRELSEDEKKLRKENADNLFEELSNDLDL</sequence>
<dbReference type="Pfam" id="PF13175">
    <property type="entry name" value="AAA_15"/>
    <property type="match status" value="1"/>
</dbReference>
<dbReference type="RefSeq" id="WP_112377182.1">
    <property type="nucleotide sequence ID" value="NZ_CP030104.1"/>
</dbReference>
<dbReference type="InterPro" id="IPR027417">
    <property type="entry name" value="P-loop_NTPase"/>
</dbReference>
<name>A0A2Z4LPE6_9FLAO</name>
<dbReference type="SMART" id="SM00382">
    <property type="entry name" value="AAA"/>
    <property type="match status" value="1"/>
</dbReference>
<dbReference type="OrthoDB" id="9815944at2"/>
<gene>
    <name evidence="2" type="ORF">HME9304_00610</name>
</gene>
<keyword evidence="3" id="KW-1185">Reference proteome</keyword>
<dbReference type="GO" id="GO:0006302">
    <property type="term" value="P:double-strand break repair"/>
    <property type="evidence" value="ECO:0007669"/>
    <property type="project" value="TreeGrafter"/>
</dbReference>
<evidence type="ECO:0000259" key="1">
    <source>
        <dbReference type="SMART" id="SM00382"/>
    </source>
</evidence>
<evidence type="ECO:0000313" key="2">
    <source>
        <dbReference type="EMBL" id="AWX43619.1"/>
    </source>
</evidence>
<dbReference type="Proteomes" id="UP000248536">
    <property type="component" value="Chromosome"/>
</dbReference>
<feature type="domain" description="AAA+ ATPase" evidence="1">
    <location>
        <begin position="31"/>
        <end position="453"/>
    </location>
</feature>
<dbReference type="GO" id="GO:0000731">
    <property type="term" value="P:DNA synthesis involved in DNA repair"/>
    <property type="evidence" value="ECO:0007669"/>
    <property type="project" value="TreeGrafter"/>
</dbReference>
<dbReference type="InterPro" id="IPR041685">
    <property type="entry name" value="AAA_GajA/Old/RecF-like"/>
</dbReference>
<dbReference type="KEGG" id="spon:HME9304_00610"/>
<dbReference type="PANTHER" id="PTHR32182">
    <property type="entry name" value="DNA REPLICATION AND REPAIR PROTEIN RECF"/>
    <property type="match status" value="1"/>
</dbReference>
<dbReference type="GO" id="GO:0005524">
    <property type="term" value="F:ATP binding"/>
    <property type="evidence" value="ECO:0007669"/>
    <property type="project" value="InterPro"/>
</dbReference>
<dbReference type="AlphaFoldDB" id="A0A2Z4LPE6"/>